<name>A0AAV2F0P4_9ROSI</name>
<dbReference type="AlphaFoldDB" id="A0AAV2F0P4"/>
<dbReference type="Proteomes" id="UP001497516">
    <property type="component" value="Chromosome 5"/>
</dbReference>
<protein>
    <submittedName>
        <fullName evidence="1">Uncharacterized protein</fullName>
    </submittedName>
</protein>
<accession>A0AAV2F0P4</accession>
<sequence>MIGAVPIPVAAVPLPSSTVPLRRWKFSSVAAIPLPSPQSPSGAASSLPGAAGDVSATGCFVVVGSARVIQIVL</sequence>
<evidence type="ECO:0000313" key="1">
    <source>
        <dbReference type="EMBL" id="CAL1391225.1"/>
    </source>
</evidence>
<organism evidence="1 2">
    <name type="scientific">Linum trigynum</name>
    <dbReference type="NCBI Taxonomy" id="586398"/>
    <lineage>
        <taxon>Eukaryota</taxon>
        <taxon>Viridiplantae</taxon>
        <taxon>Streptophyta</taxon>
        <taxon>Embryophyta</taxon>
        <taxon>Tracheophyta</taxon>
        <taxon>Spermatophyta</taxon>
        <taxon>Magnoliopsida</taxon>
        <taxon>eudicotyledons</taxon>
        <taxon>Gunneridae</taxon>
        <taxon>Pentapetalae</taxon>
        <taxon>rosids</taxon>
        <taxon>fabids</taxon>
        <taxon>Malpighiales</taxon>
        <taxon>Linaceae</taxon>
        <taxon>Linum</taxon>
    </lineage>
</organism>
<dbReference type="EMBL" id="OZ034818">
    <property type="protein sequence ID" value="CAL1391225.1"/>
    <property type="molecule type" value="Genomic_DNA"/>
</dbReference>
<keyword evidence="2" id="KW-1185">Reference proteome</keyword>
<proteinExistence type="predicted"/>
<gene>
    <name evidence="1" type="ORF">LTRI10_LOCUS31964</name>
</gene>
<reference evidence="1 2" key="1">
    <citation type="submission" date="2024-04" db="EMBL/GenBank/DDBJ databases">
        <authorList>
            <person name="Fracassetti M."/>
        </authorList>
    </citation>
    <scope>NUCLEOTIDE SEQUENCE [LARGE SCALE GENOMIC DNA]</scope>
</reference>
<evidence type="ECO:0000313" key="2">
    <source>
        <dbReference type="Proteomes" id="UP001497516"/>
    </source>
</evidence>